<dbReference type="InterPro" id="IPR000873">
    <property type="entry name" value="AMP-dep_synth/lig_dom"/>
</dbReference>
<evidence type="ECO:0000313" key="4">
    <source>
        <dbReference type="EMBL" id="MEN2990704.1"/>
    </source>
</evidence>
<dbReference type="Proteomes" id="UP001413721">
    <property type="component" value="Unassembled WGS sequence"/>
</dbReference>
<dbReference type="Pfam" id="PF00501">
    <property type="entry name" value="AMP-binding"/>
    <property type="match status" value="1"/>
</dbReference>
<dbReference type="EMBL" id="JBBKTW010000008">
    <property type="protein sequence ID" value="MEN2990704.1"/>
    <property type="molecule type" value="Genomic_DNA"/>
</dbReference>
<dbReference type="GO" id="GO:0016874">
    <property type="term" value="F:ligase activity"/>
    <property type="evidence" value="ECO:0007669"/>
    <property type="project" value="UniProtKB-KW"/>
</dbReference>
<evidence type="ECO:0000259" key="2">
    <source>
        <dbReference type="Pfam" id="PF00501"/>
    </source>
</evidence>
<evidence type="ECO:0000313" key="5">
    <source>
        <dbReference type="Proteomes" id="UP001413721"/>
    </source>
</evidence>
<protein>
    <submittedName>
        <fullName evidence="4">Long-chain fatty acid--CoA ligase</fullName>
    </submittedName>
</protein>
<feature type="domain" description="AMP-dependent synthetase/ligase" evidence="2">
    <location>
        <begin position="42"/>
        <end position="429"/>
    </location>
</feature>
<comment type="caution">
    <text evidence="4">The sequence shown here is derived from an EMBL/GenBank/DDBJ whole genome shotgun (WGS) entry which is preliminary data.</text>
</comment>
<dbReference type="PROSITE" id="PS00455">
    <property type="entry name" value="AMP_BINDING"/>
    <property type="match status" value="1"/>
</dbReference>
<evidence type="ECO:0000256" key="1">
    <source>
        <dbReference type="SAM" id="Phobius"/>
    </source>
</evidence>
<evidence type="ECO:0000259" key="3">
    <source>
        <dbReference type="Pfam" id="PF13193"/>
    </source>
</evidence>
<accession>A0ABU9YPG8</accession>
<dbReference type="PANTHER" id="PTHR43767:SF12">
    <property type="entry name" value="AMP-DEPENDENT SYNTHETASE AND LIGASE"/>
    <property type="match status" value="1"/>
</dbReference>
<keyword evidence="1" id="KW-0812">Transmembrane</keyword>
<proteinExistence type="predicted"/>
<dbReference type="Gene3D" id="3.30.300.30">
    <property type="match status" value="1"/>
</dbReference>
<dbReference type="SUPFAM" id="SSF56801">
    <property type="entry name" value="Acetyl-CoA synthetase-like"/>
    <property type="match status" value="1"/>
</dbReference>
<feature type="domain" description="AMP-binding enzyme C-terminal" evidence="3">
    <location>
        <begin position="480"/>
        <end position="554"/>
    </location>
</feature>
<organism evidence="4 5">
    <name type="scientific">Tistrella arctica</name>
    <dbReference type="NCBI Taxonomy" id="3133430"/>
    <lineage>
        <taxon>Bacteria</taxon>
        <taxon>Pseudomonadati</taxon>
        <taxon>Pseudomonadota</taxon>
        <taxon>Alphaproteobacteria</taxon>
        <taxon>Geminicoccales</taxon>
        <taxon>Geminicoccaceae</taxon>
        <taxon>Tistrella</taxon>
    </lineage>
</organism>
<dbReference type="RefSeq" id="WP_345933463.1">
    <property type="nucleotide sequence ID" value="NZ_JBBKTV010000005.1"/>
</dbReference>
<name>A0ABU9YPG8_9PROT</name>
<dbReference type="InterPro" id="IPR025110">
    <property type="entry name" value="AMP-bd_C"/>
</dbReference>
<feature type="transmembrane region" description="Helical" evidence="1">
    <location>
        <begin position="264"/>
        <end position="291"/>
    </location>
</feature>
<dbReference type="InterPro" id="IPR020845">
    <property type="entry name" value="AMP-binding_CS"/>
</dbReference>
<dbReference type="Gene3D" id="3.40.50.12780">
    <property type="entry name" value="N-terminal domain of ligase-like"/>
    <property type="match status" value="1"/>
</dbReference>
<feature type="transmembrane region" description="Helical" evidence="1">
    <location>
        <begin position="100"/>
        <end position="119"/>
    </location>
</feature>
<dbReference type="CDD" id="cd05936">
    <property type="entry name" value="FC-FACS_FadD_like"/>
    <property type="match status" value="1"/>
</dbReference>
<gene>
    <name evidence="4" type="ORF">WG926_20490</name>
</gene>
<dbReference type="InterPro" id="IPR045851">
    <property type="entry name" value="AMP-bd_C_sf"/>
</dbReference>
<dbReference type="PANTHER" id="PTHR43767">
    <property type="entry name" value="LONG-CHAIN-FATTY-ACID--COA LIGASE"/>
    <property type="match status" value="1"/>
</dbReference>
<sequence>MTQMMGAEVQADAIDPVWLKRYPADVDWRQAFPPAPLTSLMDHAVATYGNRPAVDFLGKIMTYEQIGRLVAQAAKGLQQIGVKQGDRVGLFLPNTPYSIIYYYAALTIGATIVNFNPLYAPREIEHQVNDSGIRVMVTLDLAVVYDKAQALLGKTCLERIVVCPMAGVLPFPKNLLFPLVKSKEIGRIEKSARIVHHKGLVRNDGRFAPVPIDPEATVAVLQYTGGTTGLPKGAMLTHANLLANARQLEAWFPAGRPGEERTMVVLPLFHVFAMTVCMNYSILAGACMIMLPRFDLDQVLDTLAKKKPSLFPGVPTMYTAIANHPKIREVDLSSINYCLSGGAPLPLEVKHIFEKLTGCTLVEGYGLTETSPVTHCNPFTGVSKEGSIGLPMPGTTIEIVDLEDGQTLMPQGERGEICIRGPQVMAGYWNKPEETARAMSGGRLHTGDVGYLDEDGYAFIVDRIKDLIIAGGYNVYPRMVEEAIYLHDSVEECTVIGIPDEYRGQTVKAFVKLREGAILTAAELTAFLKERLSPIEMPKQIEFRDALPKTLIGKLSKKELVQEETEKYKARREAGK</sequence>
<dbReference type="InterPro" id="IPR042099">
    <property type="entry name" value="ANL_N_sf"/>
</dbReference>
<keyword evidence="1" id="KW-1133">Transmembrane helix</keyword>
<dbReference type="InterPro" id="IPR050237">
    <property type="entry name" value="ATP-dep_AMP-bd_enzyme"/>
</dbReference>
<reference evidence="4 5" key="1">
    <citation type="submission" date="2024-03" db="EMBL/GenBank/DDBJ databases">
        <title>High-quality draft genome sequencing of Tistrella sp. BH-R2-4.</title>
        <authorList>
            <person name="Dong C."/>
        </authorList>
    </citation>
    <scope>NUCLEOTIDE SEQUENCE [LARGE SCALE GENOMIC DNA]</scope>
    <source>
        <strain evidence="4 5">BH-R2-4</strain>
    </source>
</reference>
<keyword evidence="5" id="KW-1185">Reference proteome</keyword>
<keyword evidence="4" id="KW-0436">Ligase</keyword>
<dbReference type="Pfam" id="PF13193">
    <property type="entry name" value="AMP-binding_C"/>
    <property type="match status" value="1"/>
</dbReference>
<keyword evidence="1" id="KW-0472">Membrane</keyword>